<dbReference type="Pfam" id="PF22942">
    <property type="entry name" value="DUF7025"/>
    <property type="match status" value="1"/>
</dbReference>
<keyword evidence="4" id="KW-1185">Reference proteome</keyword>
<name>A0A428Q6P8_9HYPO</name>
<dbReference type="PANTHER" id="PTHR46411:SF3">
    <property type="entry name" value="AAA+ ATPASE DOMAIN-CONTAINING PROTEIN"/>
    <property type="match status" value="1"/>
</dbReference>
<comment type="caution">
    <text evidence="3">The sequence shown here is derived from an EMBL/GenBank/DDBJ whole genome shotgun (WGS) entry which is preliminary data.</text>
</comment>
<organism evidence="3 4">
    <name type="scientific">Fusarium duplospermum</name>
    <dbReference type="NCBI Taxonomy" id="1325734"/>
    <lineage>
        <taxon>Eukaryota</taxon>
        <taxon>Fungi</taxon>
        <taxon>Dikarya</taxon>
        <taxon>Ascomycota</taxon>
        <taxon>Pezizomycotina</taxon>
        <taxon>Sordariomycetes</taxon>
        <taxon>Hypocreomycetidae</taxon>
        <taxon>Hypocreales</taxon>
        <taxon>Nectriaceae</taxon>
        <taxon>Fusarium</taxon>
        <taxon>Fusarium solani species complex</taxon>
    </lineage>
</organism>
<sequence length="344" mass="39913">MSITTKLYKHVCDGYRGKPCPNRWSKFPSHDEDQADLEAATSTDPIVHRHVFRDNKWKTESFTVQSPDMRALLKTALAGYQDLDLELEDWTFEPPFMPIVHRWDKLRSLCEGNDDKPTTEPATQLMNFLRPILAPQVDSLANTRKTGNVRFEDLWQIFAPHEFVVTSFYDVEAVCRVAKYKLTESFSSSYWTITLEYLDWNGHRCGYATTEVVISHFTGHRRVVSLPVYPLSFHSDATGMRKRILERGRVFESLRGYHFRACSGTKILLKKPEARPVNGRVIIDAFAYYLTNDIVKPDLIPLDPVDIKVTEDAKVTKKNVEEDEEEYYDEHYDEEDDYYGEEGC</sequence>
<evidence type="ECO:0000256" key="1">
    <source>
        <dbReference type="SAM" id="MobiDB-lite"/>
    </source>
</evidence>
<dbReference type="STRING" id="1325734.A0A428Q6P8"/>
<reference evidence="3 4" key="1">
    <citation type="submission" date="2017-06" db="EMBL/GenBank/DDBJ databases">
        <title>Comparative genomic analysis of Ambrosia Fusariam Clade fungi.</title>
        <authorList>
            <person name="Stajich J.E."/>
            <person name="Carrillo J."/>
            <person name="Kijimoto T."/>
            <person name="Eskalen A."/>
            <person name="O'Donnell K."/>
            <person name="Kasson M."/>
        </authorList>
    </citation>
    <scope>NUCLEOTIDE SEQUENCE [LARGE SCALE GENOMIC DNA]</scope>
    <source>
        <strain evidence="3 4">NRRL62584</strain>
    </source>
</reference>
<feature type="region of interest" description="Disordered" evidence="1">
    <location>
        <begin position="318"/>
        <end position="344"/>
    </location>
</feature>
<dbReference type="InterPro" id="IPR054289">
    <property type="entry name" value="DUF7025"/>
</dbReference>
<feature type="domain" description="DUF7025" evidence="2">
    <location>
        <begin position="140"/>
        <end position="235"/>
    </location>
</feature>
<proteinExistence type="predicted"/>
<evidence type="ECO:0000313" key="3">
    <source>
        <dbReference type="EMBL" id="RSL60975.1"/>
    </source>
</evidence>
<gene>
    <name evidence="3" type="ORF">CEP54_006494</name>
</gene>
<dbReference type="EMBL" id="NKCI01000054">
    <property type="protein sequence ID" value="RSL60975.1"/>
    <property type="molecule type" value="Genomic_DNA"/>
</dbReference>
<evidence type="ECO:0000313" key="4">
    <source>
        <dbReference type="Proteomes" id="UP000288168"/>
    </source>
</evidence>
<dbReference type="OrthoDB" id="10042665at2759"/>
<dbReference type="AlphaFoldDB" id="A0A428Q6P8"/>
<protein>
    <recommendedName>
        <fullName evidence="2">DUF7025 domain-containing protein</fullName>
    </recommendedName>
</protein>
<dbReference type="PANTHER" id="PTHR46411">
    <property type="entry name" value="FAMILY ATPASE, PUTATIVE-RELATED"/>
    <property type="match status" value="1"/>
</dbReference>
<evidence type="ECO:0000259" key="2">
    <source>
        <dbReference type="Pfam" id="PF22942"/>
    </source>
</evidence>
<accession>A0A428Q6P8</accession>
<dbReference type="Proteomes" id="UP000288168">
    <property type="component" value="Unassembled WGS sequence"/>
</dbReference>
<feature type="compositionally biased region" description="Acidic residues" evidence="1">
    <location>
        <begin position="321"/>
        <end position="344"/>
    </location>
</feature>